<evidence type="ECO:0000313" key="5">
    <source>
        <dbReference type="Proteomes" id="UP000027345"/>
    </source>
</evidence>
<feature type="domain" description="PLL-like beta propeller" evidence="3">
    <location>
        <begin position="346"/>
        <end position="576"/>
    </location>
</feature>
<keyword evidence="1" id="KW-0732">Signal</keyword>
<dbReference type="OrthoDB" id="3660483at2"/>
<keyword evidence="5" id="KW-1185">Reference proteome</keyword>
<dbReference type="InterPro" id="IPR058502">
    <property type="entry name" value="PLL-like_beta-prop"/>
</dbReference>
<dbReference type="STRING" id="287986.DV20_33230"/>
<evidence type="ECO:0000256" key="1">
    <source>
        <dbReference type="SAM" id="SignalP"/>
    </source>
</evidence>
<dbReference type="InterPro" id="IPR023294">
    <property type="entry name" value="Tachylectin2"/>
</dbReference>
<sequence length="645" mass="68451">MRQGSFVRRPVTLCCAFTIALTGVVSATGATQATAADTITCRASAGVFYTLPDTHLDLDRHNEPETGATSWTGRTTIGNTWSGKTLAGPDGRMYSILDNGDVLRQRRLPTGWENGGVSQKIATGWRGTTLPEYRNRITVDATGDFYWSHDNILAWVHYDETTKVWTDRLIDTGWTLTKYDLIVGAGAGVFYARTPAGDLYRFQYDPASQRWIEYARLVGSGGWQNFSQVASAGGDVLYALDKNNGQIKWYRYLGGGSWTGPKVVGTIGTDYQLSVTTDDCKLVDAGLPARPAVPARPSPATFLTEGTESKIQHFYVDDFGRLIHGRQRTDDVAIVEFAVVPGYQEFSGVPTAVRAADNSLQVTALGQDSETRVSSQTAGATSWPALAGFGGWTPGPARLVLWDSVSYAFAVDAAGKLWVRPQDPASKQFLPWRALGSTGLSSDLTVVPQADGIDVFARTTSGLYTKATYANGALSAWITVPGTGWATAAAAVANPDKNLQVFAVQPDGKVVTQRELSGGFTGAWSPLTGITATGVPAAAMDPGGTVHVAVKANDGYIYVTEQVAPGSATYRDWQRLADARTGAAYQSVTDAALTAHSTGGVVAAFRDADGVSYVYSSAVAPALTARAAGGGRSVFTGGPAPKPKF</sequence>
<evidence type="ECO:0000313" key="4">
    <source>
        <dbReference type="EMBL" id="KDN17975.1"/>
    </source>
</evidence>
<dbReference type="Proteomes" id="UP000027345">
    <property type="component" value="Unassembled WGS sequence"/>
</dbReference>
<feature type="signal peptide" evidence="1">
    <location>
        <begin position="1"/>
        <end position="35"/>
    </location>
</feature>
<comment type="caution">
    <text evidence="4">The sequence shown here is derived from an EMBL/GenBank/DDBJ whole genome shotgun (WGS) entry which is preliminary data.</text>
</comment>
<dbReference type="InterPro" id="IPR036813">
    <property type="entry name" value="Tachylectin2_sf"/>
</dbReference>
<name>A0A066TSY0_9PSEU</name>
<dbReference type="SUPFAM" id="SSF50934">
    <property type="entry name" value="Tachylectin-2"/>
    <property type="match status" value="1"/>
</dbReference>
<dbReference type="EMBL" id="JMQI01000067">
    <property type="protein sequence ID" value="KDN17975.1"/>
    <property type="molecule type" value="Genomic_DNA"/>
</dbReference>
<dbReference type="Pfam" id="PF26607">
    <property type="entry name" value="DUF8189"/>
    <property type="match status" value="1"/>
</dbReference>
<protein>
    <submittedName>
        <fullName evidence="4">Uncharacterized protein</fullName>
    </submittedName>
</protein>
<dbReference type="Gene3D" id="2.120.10.70">
    <property type="entry name" value="Fucose-specific lectin"/>
    <property type="match status" value="1"/>
</dbReference>
<feature type="domain" description="Tachylectin 2" evidence="2">
    <location>
        <begin position="59"/>
        <end position="252"/>
    </location>
</feature>
<evidence type="ECO:0000259" key="3">
    <source>
        <dbReference type="Pfam" id="PF26607"/>
    </source>
</evidence>
<dbReference type="Pfam" id="PF14517">
    <property type="entry name" value="Tachylectin"/>
    <property type="match status" value="1"/>
</dbReference>
<dbReference type="Gene3D" id="2.115.10.10">
    <property type="entry name" value="Tachylectin 2"/>
    <property type="match status" value="1"/>
</dbReference>
<gene>
    <name evidence="4" type="ORF">DV20_33230</name>
</gene>
<proteinExistence type="predicted"/>
<evidence type="ECO:0000259" key="2">
    <source>
        <dbReference type="Pfam" id="PF14517"/>
    </source>
</evidence>
<dbReference type="RefSeq" id="WP_051736229.1">
    <property type="nucleotide sequence ID" value="NZ_JMQI01000067.1"/>
</dbReference>
<dbReference type="SUPFAM" id="SSF89372">
    <property type="entry name" value="Fucose-specific lectin"/>
    <property type="match status" value="1"/>
</dbReference>
<feature type="chain" id="PRO_5001631424" evidence="1">
    <location>
        <begin position="36"/>
        <end position="645"/>
    </location>
</feature>
<reference evidence="4 5" key="1">
    <citation type="submission" date="2014-05" db="EMBL/GenBank/DDBJ databases">
        <title>Draft genome sequence of Amycolatopsis rifamycinica DSM 46095.</title>
        <authorList>
            <person name="Lal R."/>
            <person name="Saxena A."/>
            <person name="Kumari R."/>
            <person name="Mukherjee U."/>
            <person name="Singh P."/>
            <person name="Sangwan N."/>
            <person name="Mahato N.K."/>
        </authorList>
    </citation>
    <scope>NUCLEOTIDE SEQUENCE [LARGE SCALE GENOMIC DNA]</scope>
    <source>
        <strain evidence="4 5">DSM 46095</strain>
    </source>
</reference>
<dbReference type="eggNOG" id="COG3591">
    <property type="taxonomic scope" value="Bacteria"/>
</dbReference>
<accession>A0A066TSY0</accession>
<organism evidence="4 5">
    <name type="scientific">Amycolatopsis rifamycinica</name>
    <dbReference type="NCBI Taxonomy" id="287986"/>
    <lineage>
        <taxon>Bacteria</taxon>
        <taxon>Bacillati</taxon>
        <taxon>Actinomycetota</taxon>
        <taxon>Actinomycetes</taxon>
        <taxon>Pseudonocardiales</taxon>
        <taxon>Pseudonocardiaceae</taxon>
        <taxon>Amycolatopsis</taxon>
    </lineage>
</organism>
<dbReference type="AlphaFoldDB" id="A0A066TSY0"/>